<evidence type="ECO:0000313" key="1">
    <source>
        <dbReference type="EMBL" id="JAH57674.1"/>
    </source>
</evidence>
<dbReference type="EMBL" id="GBXM01050903">
    <property type="protein sequence ID" value="JAH57674.1"/>
    <property type="molecule type" value="Transcribed_RNA"/>
</dbReference>
<reference evidence="1" key="2">
    <citation type="journal article" date="2015" name="Fish Shellfish Immunol.">
        <title>Early steps in the European eel (Anguilla anguilla)-Vibrio vulnificus interaction in the gills: Role of the RtxA13 toxin.</title>
        <authorList>
            <person name="Callol A."/>
            <person name="Pajuelo D."/>
            <person name="Ebbesson L."/>
            <person name="Teles M."/>
            <person name="MacKenzie S."/>
            <person name="Amaro C."/>
        </authorList>
    </citation>
    <scope>NUCLEOTIDE SEQUENCE</scope>
</reference>
<proteinExistence type="predicted"/>
<organism evidence="1">
    <name type="scientific">Anguilla anguilla</name>
    <name type="common">European freshwater eel</name>
    <name type="synonym">Muraena anguilla</name>
    <dbReference type="NCBI Taxonomy" id="7936"/>
    <lineage>
        <taxon>Eukaryota</taxon>
        <taxon>Metazoa</taxon>
        <taxon>Chordata</taxon>
        <taxon>Craniata</taxon>
        <taxon>Vertebrata</taxon>
        <taxon>Euteleostomi</taxon>
        <taxon>Actinopterygii</taxon>
        <taxon>Neopterygii</taxon>
        <taxon>Teleostei</taxon>
        <taxon>Anguilliformes</taxon>
        <taxon>Anguillidae</taxon>
        <taxon>Anguilla</taxon>
    </lineage>
</organism>
<dbReference type="AlphaFoldDB" id="A0A0E9TVF8"/>
<protein>
    <submittedName>
        <fullName evidence="1">Uncharacterized protein</fullName>
    </submittedName>
</protein>
<name>A0A0E9TVF8_ANGAN</name>
<reference evidence="1" key="1">
    <citation type="submission" date="2014-11" db="EMBL/GenBank/DDBJ databases">
        <authorList>
            <person name="Amaro Gonzalez C."/>
        </authorList>
    </citation>
    <scope>NUCLEOTIDE SEQUENCE</scope>
</reference>
<accession>A0A0E9TVF8</accession>
<sequence length="34" mass="3492">MASMQRRRMKVCCGWIGPGGDGAGVLASVLLAVT</sequence>